<accession>A0A565CDU5</accession>
<dbReference type="GO" id="GO:0005886">
    <property type="term" value="C:plasma membrane"/>
    <property type="evidence" value="ECO:0007669"/>
    <property type="project" value="TreeGrafter"/>
</dbReference>
<dbReference type="EMBL" id="CABITT030000007">
    <property type="protein sequence ID" value="VVB11847.1"/>
    <property type="molecule type" value="Genomic_DNA"/>
</dbReference>
<keyword evidence="3" id="KW-0406">Ion transport</keyword>
<keyword evidence="2 6" id="KW-0812">Transmembrane</keyword>
<proteinExistence type="predicted"/>
<evidence type="ECO:0000256" key="2">
    <source>
        <dbReference type="ARBA" id="ARBA00022692"/>
    </source>
</evidence>
<dbReference type="Proteomes" id="UP000489600">
    <property type="component" value="Unassembled WGS sequence"/>
</dbReference>
<dbReference type="InterPro" id="IPR027469">
    <property type="entry name" value="Cation_efflux_TMD_sf"/>
</dbReference>
<dbReference type="SUPFAM" id="SSF161111">
    <property type="entry name" value="Cation efflux protein transmembrane domain-like"/>
    <property type="match status" value="1"/>
</dbReference>
<keyword evidence="9" id="KW-1185">Reference proteome</keyword>
<evidence type="ECO:0000256" key="5">
    <source>
        <dbReference type="ARBA" id="ARBA00023136"/>
    </source>
</evidence>
<name>A0A565CDU5_9BRAS</name>
<dbReference type="InterPro" id="IPR050681">
    <property type="entry name" value="CDF/SLC30A"/>
</dbReference>
<keyword evidence="3" id="KW-0862">Zinc</keyword>
<dbReference type="InterPro" id="IPR058533">
    <property type="entry name" value="Cation_efflux_TM"/>
</dbReference>
<reference evidence="8" key="1">
    <citation type="submission" date="2019-07" db="EMBL/GenBank/DDBJ databases">
        <authorList>
            <person name="Dittberner H."/>
        </authorList>
    </citation>
    <scope>NUCLEOTIDE SEQUENCE [LARGE SCALE GENOMIC DNA]</scope>
</reference>
<dbReference type="OrthoDB" id="9944568at2759"/>
<gene>
    <name evidence="8" type="ORF">ANE_LOCUS22291</name>
</gene>
<dbReference type="Gene3D" id="1.20.1510.10">
    <property type="entry name" value="Cation efflux protein transmembrane domain"/>
    <property type="match status" value="1"/>
</dbReference>
<organism evidence="8 9">
    <name type="scientific">Arabis nemorensis</name>
    <dbReference type="NCBI Taxonomy" id="586526"/>
    <lineage>
        <taxon>Eukaryota</taxon>
        <taxon>Viridiplantae</taxon>
        <taxon>Streptophyta</taxon>
        <taxon>Embryophyta</taxon>
        <taxon>Tracheophyta</taxon>
        <taxon>Spermatophyta</taxon>
        <taxon>Magnoliopsida</taxon>
        <taxon>eudicotyledons</taxon>
        <taxon>Gunneridae</taxon>
        <taxon>Pentapetalae</taxon>
        <taxon>rosids</taxon>
        <taxon>malvids</taxon>
        <taxon>Brassicales</taxon>
        <taxon>Brassicaceae</taxon>
        <taxon>Arabideae</taxon>
        <taxon>Arabis</taxon>
    </lineage>
</organism>
<feature type="transmembrane region" description="Helical" evidence="6">
    <location>
        <begin position="165"/>
        <end position="188"/>
    </location>
</feature>
<feature type="transmembrane region" description="Helical" evidence="6">
    <location>
        <begin position="67"/>
        <end position="89"/>
    </location>
</feature>
<evidence type="ECO:0000256" key="6">
    <source>
        <dbReference type="SAM" id="Phobius"/>
    </source>
</evidence>
<dbReference type="InterPro" id="IPR002524">
    <property type="entry name" value="Cation_efflux"/>
</dbReference>
<evidence type="ECO:0000256" key="1">
    <source>
        <dbReference type="ARBA" id="ARBA00004141"/>
    </source>
</evidence>
<evidence type="ECO:0000259" key="7">
    <source>
        <dbReference type="Pfam" id="PF01545"/>
    </source>
</evidence>
<dbReference type="NCBIfam" id="TIGR01297">
    <property type="entry name" value="CDF"/>
    <property type="match status" value="1"/>
</dbReference>
<comment type="subcellular location">
    <subcellularLocation>
        <location evidence="1">Membrane</location>
        <topology evidence="1">Multi-pass membrane protein</topology>
    </subcellularLocation>
</comment>
<evidence type="ECO:0000313" key="9">
    <source>
        <dbReference type="Proteomes" id="UP000489600"/>
    </source>
</evidence>
<keyword evidence="4 6" id="KW-1133">Transmembrane helix</keyword>
<dbReference type="PANTHER" id="PTHR11562:SF100">
    <property type="entry name" value="METAL TOLERANCE PROTEIN A2"/>
    <property type="match status" value="1"/>
</dbReference>
<dbReference type="PANTHER" id="PTHR11562">
    <property type="entry name" value="CATION EFFLUX PROTEIN/ ZINC TRANSPORTER"/>
    <property type="match status" value="1"/>
</dbReference>
<feature type="transmembrane region" description="Helical" evidence="6">
    <location>
        <begin position="37"/>
        <end position="55"/>
    </location>
</feature>
<keyword evidence="5 6" id="KW-0472">Membrane</keyword>
<comment type="caution">
    <text evidence="8">The sequence shown here is derived from an EMBL/GenBank/DDBJ whole genome shotgun (WGS) entry which is preliminary data.</text>
</comment>
<keyword evidence="3" id="KW-0813">Transport</keyword>
<feature type="transmembrane region" description="Helical" evidence="6">
    <location>
        <begin position="109"/>
        <end position="128"/>
    </location>
</feature>
<evidence type="ECO:0000313" key="8">
    <source>
        <dbReference type="EMBL" id="VVB11847.1"/>
    </source>
</evidence>
<keyword evidence="3" id="KW-0864">Zinc transport</keyword>
<evidence type="ECO:0000256" key="3">
    <source>
        <dbReference type="ARBA" id="ARBA00022906"/>
    </source>
</evidence>
<dbReference type="GO" id="GO:0005773">
    <property type="term" value="C:vacuole"/>
    <property type="evidence" value="ECO:0007669"/>
    <property type="project" value="TreeGrafter"/>
</dbReference>
<dbReference type="AlphaFoldDB" id="A0A565CDU5"/>
<dbReference type="GO" id="GO:0005385">
    <property type="term" value="F:zinc ion transmembrane transporter activity"/>
    <property type="evidence" value="ECO:0007669"/>
    <property type="project" value="TreeGrafter"/>
</dbReference>
<feature type="domain" description="Cation efflux protein transmembrane" evidence="7">
    <location>
        <begin position="6"/>
        <end position="223"/>
    </location>
</feature>
<dbReference type="Pfam" id="PF01545">
    <property type="entry name" value="Cation_efflux"/>
    <property type="match status" value="1"/>
</dbReference>
<sequence>MSKRKLIVAILLCSIFMVVEYVGGIKAHSLALLTDAAHLIVDVVCFAISIFSLYASGRKATPRLSYGYFRIEILANLVSILLLWALTGWIVHEAITRLNHKKRETKGSLMFGVASFGLIVNFAMVFLFGHHDHHNQEEDGGSTEVLVNNGTSEGEEAKNINVQGAYLHAITDLIQSVGVTISAGFIWWKPKWKILDLICTMIFAVLVFGRTICTVVKLFGILMEIAPKKIDCTKFAEGLCGYGRSHFGPRASRLGYNDWQSLFDLSC</sequence>
<evidence type="ECO:0000256" key="4">
    <source>
        <dbReference type="ARBA" id="ARBA00022989"/>
    </source>
</evidence>
<protein>
    <recommendedName>
        <fullName evidence="7">Cation efflux protein transmembrane domain-containing protein</fullName>
    </recommendedName>
</protein>
<feature type="transmembrane region" description="Helical" evidence="6">
    <location>
        <begin position="194"/>
        <end position="219"/>
    </location>
</feature>